<evidence type="ECO:0000256" key="3">
    <source>
        <dbReference type="ARBA" id="ARBA00010688"/>
    </source>
</evidence>
<accession>A0A7S0IB63</accession>
<dbReference type="CDD" id="cd01168">
    <property type="entry name" value="adenosine_kinase"/>
    <property type="match status" value="1"/>
</dbReference>
<protein>
    <recommendedName>
        <fullName evidence="4 12">Adenosine kinase</fullName>
        <shortName evidence="12">AK</shortName>
        <ecNumber evidence="4 12">2.7.1.20</ecNumber>
    </recommendedName>
    <alternativeName>
        <fullName evidence="12">Adenosine 5'-phosphotransferase</fullName>
    </alternativeName>
</protein>
<evidence type="ECO:0000256" key="5">
    <source>
        <dbReference type="ARBA" id="ARBA00022679"/>
    </source>
</evidence>
<dbReference type="GO" id="GO:0004001">
    <property type="term" value="F:adenosine kinase activity"/>
    <property type="evidence" value="ECO:0007669"/>
    <property type="project" value="UniProtKB-UniRule"/>
</dbReference>
<keyword evidence="9 12" id="KW-0067">ATP-binding</keyword>
<comment type="cofactor">
    <cofactor evidence="1 12">
        <name>Mg(2+)</name>
        <dbReference type="ChEBI" id="CHEBI:18420"/>
    </cofactor>
</comment>
<dbReference type="GO" id="GO:0006169">
    <property type="term" value="P:adenosine salvage"/>
    <property type="evidence" value="ECO:0007669"/>
    <property type="project" value="UniProtKB-ARBA"/>
</dbReference>
<dbReference type="InterPro" id="IPR001805">
    <property type="entry name" value="Adenokinase"/>
</dbReference>
<dbReference type="InterPro" id="IPR029056">
    <property type="entry name" value="Ribokinase-like"/>
</dbReference>
<evidence type="ECO:0000256" key="10">
    <source>
        <dbReference type="ARBA" id="ARBA00022842"/>
    </source>
</evidence>
<dbReference type="Gene3D" id="3.30.1110.10">
    <property type="match status" value="1"/>
</dbReference>
<dbReference type="FunFam" id="3.30.1110.10:FF:000001">
    <property type="entry name" value="Adenosine kinase a"/>
    <property type="match status" value="1"/>
</dbReference>
<evidence type="ECO:0000256" key="7">
    <source>
        <dbReference type="ARBA" id="ARBA00022741"/>
    </source>
</evidence>
<evidence type="ECO:0000256" key="9">
    <source>
        <dbReference type="ARBA" id="ARBA00022840"/>
    </source>
</evidence>
<name>A0A7S0IB63_MICPS</name>
<evidence type="ECO:0000256" key="4">
    <source>
        <dbReference type="ARBA" id="ARBA00012119"/>
    </source>
</evidence>
<proteinExistence type="inferred from homology"/>
<gene>
    <name evidence="14" type="ORF">MCOM1403_LOCUS3907</name>
</gene>
<dbReference type="EC" id="2.7.1.20" evidence="4 12"/>
<keyword evidence="5 12" id="KW-0808">Transferase</keyword>
<evidence type="ECO:0000256" key="1">
    <source>
        <dbReference type="ARBA" id="ARBA00001946"/>
    </source>
</evidence>
<evidence type="ECO:0000256" key="6">
    <source>
        <dbReference type="ARBA" id="ARBA00022726"/>
    </source>
</evidence>
<sequence>MAVLLGMGNPLLDISAVVPTEFLDKYDLKLNNAVLAEEKHAPMYDDMVKNFDVEYIAGGATQNSIRVAQWMLGAPKSAAYMGCVGKDAFADEMVKCCEAEGVHVNYMVDEATPTGTCGVLVNGGERSLCAALNAANNYKIAHLEQPENWKLVEDAKFYYSAGFFLTVSPDSMLKVAKHAAAAGKTYTMNLSAPFLMEVPPFKSAMMECMPYVDVLFGNESEAATFAKSEGWDITDVKEIACKASTLPKAEGAKPGRLVVFTQGMDPTIVAKDGAVLGEFPVIPLAPEKLVDTNGAGDAFVGGFLSQFVQGAELEKCVEAGNYGANAIIQQSGCKFPPVCDFA</sequence>
<keyword evidence="7 12" id="KW-0547">Nucleotide-binding</keyword>
<dbReference type="GO" id="GO:0005634">
    <property type="term" value="C:nucleus"/>
    <property type="evidence" value="ECO:0007669"/>
    <property type="project" value="TreeGrafter"/>
</dbReference>
<dbReference type="AlphaFoldDB" id="A0A7S0IB63"/>
<organism evidence="14">
    <name type="scientific">Micromonas pusilla</name>
    <name type="common">Picoplanktonic green alga</name>
    <name type="synonym">Chromulina pusilla</name>
    <dbReference type="NCBI Taxonomy" id="38833"/>
    <lineage>
        <taxon>Eukaryota</taxon>
        <taxon>Viridiplantae</taxon>
        <taxon>Chlorophyta</taxon>
        <taxon>Mamiellophyceae</taxon>
        <taxon>Mamiellales</taxon>
        <taxon>Mamiellaceae</taxon>
        <taxon>Micromonas</taxon>
    </lineage>
</organism>
<dbReference type="PANTHER" id="PTHR45769">
    <property type="entry name" value="ADENOSINE KINASE"/>
    <property type="match status" value="1"/>
</dbReference>
<comment type="function">
    <text evidence="12">ATP dependent phosphorylation of adenosine and other related nucleoside analogs to monophosphate derivatives.</text>
</comment>
<dbReference type="SUPFAM" id="SSF53613">
    <property type="entry name" value="Ribokinase-like"/>
    <property type="match status" value="1"/>
</dbReference>
<dbReference type="EMBL" id="HBEQ01004957">
    <property type="protein sequence ID" value="CAD8516481.1"/>
    <property type="molecule type" value="Transcribed_RNA"/>
</dbReference>
<keyword evidence="6 12" id="KW-0660">Purine salvage</keyword>
<dbReference type="Pfam" id="PF00294">
    <property type="entry name" value="PfkB"/>
    <property type="match status" value="1"/>
</dbReference>
<dbReference type="Gene3D" id="3.40.1190.20">
    <property type="match status" value="1"/>
</dbReference>
<dbReference type="GO" id="GO:0005524">
    <property type="term" value="F:ATP binding"/>
    <property type="evidence" value="ECO:0007669"/>
    <property type="project" value="UniProtKB-UniRule"/>
</dbReference>
<dbReference type="PANTHER" id="PTHR45769:SF3">
    <property type="entry name" value="ADENOSINE KINASE"/>
    <property type="match status" value="1"/>
</dbReference>
<dbReference type="UniPathway" id="UPA00588">
    <property type="reaction ID" value="UER00659"/>
</dbReference>
<dbReference type="GO" id="GO:0005829">
    <property type="term" value="C:cytosol"/>
    <property type="evidence" value="ECO:0007669"/>
    <property type="project" value="TreeGrafter"/>
</dbReference>
<dbReference type="GO" id="GO:0006144">
    <property type="term" value="P:purine nucleobase metabolic process"/>
    <property type="evidence" value="ECO:0007669"/>
    <property type="project" value="TreeGrafter"/>
</dbReference>
<evidence type="ECO:0000259" key="13">
    <source>
        <dbReference type="Pfam" id="PF00294"/>
    </source>
</evidence>
<dbReference type="InterPro" id="IPR011611">
    <property type="entry name" value="PfkB_dom"/>
</dbReference>
<feature type="active site" description="Proton acceptor" evidence="11">
    <location>
        <position position="297"/>
    </location>
</feature>
<evidence type="ECO:0000256" key="12">
    <source>
        <dbReference type="RuleBase" id="RU368116"/>
    </source>
</evidence>
<dbReference type="PRINTS" id="PR00989">
    <property type="entry name" value="ADENOKINASE"/>
</dbReference>
<reference evidence="14" key="1">
    <citation type="submission" date="2021-01" db="EMBL/GenBank/DDBJ databases">
        <authorList>
            <person name="Corre E."/>
            <person name="Pelletier E."/>
            <person name="Niang G."/>
            <person name="Scheremetjew M."/>
            <person name="Finn R."/>
            <person name="Kale V."/>
            <person name="Holt S."/>
            <person name="Cochrane G."/>
            <person name="Meng A."/>
            <person name="Brown T."/>
            <person name="Cohen L."/>
        </authorList>
    </citation>
    <scope>NUCLEOTIDE SEQUENCE</scope>
    <source>
        <strain evidence="14">CCMP1723</strain>
    </source>
</reference>
<comment type="similarity">
    <text evidence="3 12">Belongs to the carbohydrate kinase PfkB family.</text>
</comment>
<evidence type="ECO:0000313" key="14">
    <source>
        <dbReference type="EMBL" id="CAD8516481.1"/>
    </source>
</evidence>
<dbReference type="PROSITE" id="PS00584">
    <property type="entry name" value="PFKB_KINASES_2"/>
    <property type="match status" value="1"/>
</dbReference>
<evidence type="ECO:0000256" key="2">
    <source>
        <dbReference type="ARBA" id="ARBA00004801"/>
    </source>
</evidence>
<evidence type="ECO:0000256" key="8">
    <source>
        <dbReference type="ARBA" id="ARBA00022777"/>
    </source>
</evidence>
<comment type="pathway">
    <text evidence="2 12">Purine metabolism; AMP biosynthesis via salvage pathway; AMP from adenosine: step 1/1.</text>
</comment>
<evidence type="ECO:0000256" key="11">
    <source>
        <dbReference type="PIRSR" id="PIRSR601805-1"/>
    </source>
</evidence>
<keyword evidence="10 12" id="KW-0460">Magnesium</keyword>
<dbReference type="InterPro" id="IPR002173">
    <property type="entry name" value="Carboh/pur_kinase_PfkB_CS"/>
</dbReference>
<keyword evidence="8 12" id="KW-0418">Kinase</keyword>
<feature type="domain" description="Carbohydrate kinase PfkB" evidence="13">
    <location>
        <begin position="22"/>
        <end position="335"/>
    </location>
</feature>
<dbReference type="GO" id="GO:0044209">
    <property type="term" value="P:AMP salvage"/>
    <property type="evidence" value="ECO:0007669"/>
    <property type="project" value="UniProtKB-UniRule"/>
</dbReference>
<dbReference type="FunFam" id="3.40.1190.20:FF:000006">
    <property type="entry name" value="Adenosine kinase 2"/>
    <property type="match status" value="1"/>
</dbReference>
<comment type="catalytic activity">
    <reaction evidence="12">
        <text>adenosine + ATP = AMP + ADP + H(+)</text>
        <dbReference type="Rhea" id="RHEA:20824"/>
        <dbReference type="ChEBI" id="CHEBI:15378"/>
        <dbReference type="ChEBI" id="CHEBI:16335"/>
        <dbReference type="ChEBI" id="CHEBI:30616"/>
        <dbReference type="ChEBI" id="CHEBI:456215"/>
        <dbReference type="ChEBI" id="CHEBI:456216"/>
        <dbReference type="EC" id="2.7.1.20"/>
    </reaction>
</comment>